<sequence>MNKLKPVPYSSRAVPSVPADSPNFEWKSHSDVQSTWMRLTDWRPIFTNQPPKYVEPKETFVTVLAERRRAK</sequence>
<protein>
    <submittedName>
        <fullName evidence="2">Uncharacterized protein</fullName>
    </submittedName>
</protein>
<dbReference type="EMBL" id="LR796244">
    <property type="protein sequence ID" value="CAB4131161.1"/>
    <property type="molecule type" value="Genomic_DNA"/>
</dbReference>
<reference evidence="2" key="1">
    <citation type="submission" date="2020-04" db="EMBL/GenBank/DDBJ databases">
        <authorList>
            <person name="Chiriac C."/>
            <person name="Salcher M."/>
            <person name="Ghai R."/>
            <person name="Kavagutti S V."/>
        </authorList>
    </citation>
    <scope>NUCLEOTIDE SEQUENCE</scope>
</reference>
<accession>A0A6J5L9G7</accession>
<organism evidence="2">
    <name type="scientific">uncultured Caudovirales phage</name>
    <dbReference type="NCBI Taxonomy" id="2100421"/>
    <lineage>
        <taxon>Viruses</taxon>
        <taxon>Duplodnaviria</taxon>
        <taxon>Heunggongvirae</taxon>
        <taxon>Uroviricota</taxon>
        <taxon>Caudoviricetes</taxon>
        <taxon>Peduoviridae</taxon>
        <taxon>Maltschvirus</taxon>
        <taxon>Maltschvirus maltsch</taxon>
    </lineage>
</organism>
<evidence type="ECO:0000256" key="1">
    <source>
        <dbReference type="SAM" id="MobiDB-lite"/>
    </source>
</evidence>
<name>A0A6J5L9G7_9CAUD</name>
<gene>
    <name evidence="2" type="ORF">UFOVP123_64</name>
</gene>
<evidence type="ECO:0000313" key="2">
    <source>
        <dbReference type="EMBL" id="CAB4131161.1"/>
    </source>
</evidence>
<feature type="region of interest" description="Disordered" evidence="1">
    <location>
        <begin position="1"/>
        <end position="22"/>
    </location>
</feature>
<proteinExistence type="predicted"/>